<dbReference type="OrthoDB" id="1914979at2759"/>
<feature type="compositionally biased region" description="Low complexity" evidence="3">
    <location>
        <begin position="63"/>
        <end position="77"/>
    </location>
</feature>
<dbReference type="GO" id="GO:0032934">
    <property type="term" value="F:sterol binding"/>
    <property type="evidence" value="ECO:0007669"/>
    <property type="project" value="TreeGrafter"/>
</dbReference>
<dbReference type="Proteomes" id="UP000001876">
    <property type="component" value="Unassembled WGS sequence"/>
</dbReference>
<dbReference type="Gene3D" id="2.40.160.120">
    <property type="match status" value="1"/>
</dbReference>
<keyword evidence="5" id="KW-1185">Reference proteome</keyword>
<feature type="region of interest" description="Disordered" evidence="3">
    <location>
        <begin position="614"/>
        <end position="636"/>
    </location>
</feature>
<evidence type="ECO:0000256" key="1">
    <source>
        <dbReference type="ARBA" id="ARBA00008842"/>
    </source>
</evidence>
<feature type="compositionally biased region" description="Low complexity" evidence="3">
    <location>
        <begin position="627"/>
        <end position="636"/>
    </location>
</feature>
<dbReference type="PANTHER" id="PTHR10972:SF205">
    <property type="entry name" value="OXYSTEROL-BINDING PROTEIN 1"/>
    <property type="match status" value="1"/>
</dbReference>
<feature type="compositionally biased region" description="Acidic residues" evidence="3">
    <location>
        <begin position="1245"/>
        <end position="1256"/>
    </location>
</feature>
<dbReference type="PANTHER" id="PTHR10972">
    <property type="entry name" value="OXYSTEROL-BINDING PROTEIN-RELATED"/>
    <property type="match status" value="1"/>
</dbReference>
<dbReference type="SUPFAM" id="SSF144000">
    <property type="entry name" value="Oxysterol-binding protein-like"/>
    <property type="match status" value="1"/>
</dbReference>
<feature type="region of interest" description="Disordered" evidence="3">
    <location>
        <begin position="119"/>
        <end position="206"/>
    </location>
</feature>
<accession>C1N7L9</accession>
<organism evidence="5">
    <name type="scientific">Micromonas pusilla (strain CCMP1545)</name>
    <name type="common">Picoplanktonic green alga</name>
    <dbReference type="NCBI Taxonomy" id="564608"/>
    <lineage>
        <taxon>Eukaryota</taxon>
        <taxon>Viridiplantae</taxon>
        <taxon>Chlorophyta</taxon>
        <taxon>Mamiellophyceae</taxon>
        <taxon>Mamiellales</taxon>
        <taxon>Mamiellaceae</taxon>
        <taxon>Micromonas</taxon>
    </lineage>
</organism>
<evidence type="ECO:0000313" key="5">
    <source>
        <dbReference type="Proteomes" id="UP000001876"/>
    </source>
</evidence>
<evidence type="ECO:0000256" key="2">
    <source>
        <dbReference type="ARBA" id="ARBA00022553"/>
    </source>
</evidence>
<evidence type="ECO:0000256" key="3">
    <source>
        <dbReference type="SAM" id="MobiDB-lite"/>
    </source>
</evidence>
<dbReference type="Pfam" id="PF01237">
    <property type="entry name" value="Oxysterol_BP"/>
    <property type="match status" value="1"/>
</dbReference>
<feature type="compositionally biased region" description="Basic and acidic residues" evidence="3">
    <location>
        <begin position="157"/>
        <end position="190"/>
    </location>
</feature>
<gene>
    <name evidence="4" type="ORF">MICPUCDRAFT_53750</name>
</gene>
<keyword evidence="2" id="KW-0597">Phosphoprotein</keyword>
<feature type="compositionally biased region" description="Gly residues" evidence="3">
    <location>
        <begin position="572"/>
        <end position="584"/>
    </location>
</feature>
<name>C1N7L9_MICPC</name>
<evidence type="ECO:0000313" key="4">
    <source>
        <dbReference type="EMBL" id="EEH51549.1"/>
    </source>
</evidence>
<dbReference type="SUPFAM" id="SSF50729">
    <property type="entry name" value="PH domain-like"/>
    <property type="match status" value="1"/>
</dbReference>
<feature type="region of interest" description="Disordered" evidence="3">
    <location>
        <begin position="339"/>
        <end position="386"/>
    </location>
</feature>
<feature type="compositionally biased region" description="Acidic residues" evidence="3">
    <location>
        <begin position="723"/>
        <end position="751"/>
    </location>
</feature>
<proteinExistence type="inferred from homology"/>
<dbReference type="InterPro" id="IPR037239">
    <property type="entry name" value="OSBP_sf"/>
</dbReference>
<dbReference type="GeneID" id="9689561"/>
<reference evidence="4 5" key="1">
    <citation type="journal article" date="2009" name="Science">
        <title>Green evolution and dynamic adaptations revealed by genomes of the marine picoeukaryotes Micromonas.</title>
        <authorList>
            <person name="Worden A.Z."/>
            <person name="Lee J.H."/>
            <person name="Mock T."/>
            <person name="Rouze P."/>
            <person name="Simmons M.P."/>
            <person name="Aerts A.L."/>
            <person name="Allen A.E."/>
            <person name="Cuvelier M.L."/>
            <person name="Derelle E."/>
            <person name="Everett M.V."/>
            <person name="Foulon E."/>
            <person name="Grimwood J."/>
            <person name="Gundlach H."/>
            <person name="Henrissat B."/>
            <person name="Napoli C."/>
            <person name="McDonald S.M."/>
            <person name="Parker M.S."/>
            <person name="Rombauts S."/>
            <person name="Salamov A."/>
            <person name="Von Dassow P."/>
            <person name="Badger J.H."/>
            <person name="Coutinho P.M."/>
            <person name="Demir E."/>
            <person name="Dubchak I."/>
            <person name="Gentemann C."/>
            <person name="Eikrem W."/>
            <person name="Gready J.E."/>
            <person name="John U."/>
            <person name="Lanier W."/>
            <person name="Lindquist E.A."/>
            <person name="Lucas S."/>
            <person name="Mayer K.F."/>
            <person name="Moreau H."/>
            <person name="Not F."/>
            <person name="Otillar R."/>
            <person name="Panaud O."/>
            <person name="Pangilinan J."/>
            <person name="Paulsen I."/>
            <person name="Piegu B."/>
            <person name="Poliakov A."/>
            <person name="Robbens S."/>
            <person name="Schmutz J."/>
            <person name="Toulza E."/>
            <person name="Wyss T."/>
            <person name="Zelensky A."/>
            <person name="Zhou K."/>
            <person name="Armbrust E.V."/>
            <person name="Bhattacharya D."/>
            <person name="Goodenough U.W."/>
            <person name="Van de Peer Y."/>
            <person name="Grigoriev I.V."/>
        </authorList>
    </citation>
    <scope>NUCLEOTIDE SEQUENCE [LARGE SCALE GENOMIC DNA]</scope>
    <source>
        <strain evidence="4 5">CCMP1545</strain>
    </source>
</reference>
<comment type="similarity">
    <text evidence="1">Belongs to the OSBP family.</text>
</comment>
<dbReference type="InterPro" id="IPR000648">
    <property type="entry name" value="Oxysterol-bd"/>
</dbReference>
<protein>
    <submittedName>
        <fullName evidence="4">Predicted protein</fullName>
    </submittedName>
</protein>
<dbReference type="AlphaFoldDB" id="C1N7L9"/>
<dbReference type="STRING" id="564608.C1N7L9"/>
<feature type="compositionally biased region" description="Low complexity" evidence="3">
    <location>
        <begin position="26"/>
        <end position="45"/>
    </location>
</feature>
<feature type="region of interest" description="Disordered" evidence="3">
    <location>
        <begin position="565"/>
        <end position="589"/>
    </location>
</feature>
<feature type="compositionally biased region" description="Basic and acidic residues" evidence="3">
    <location>
        <begin position="78"/>
        <end position="88"/>
    </location>
</feature>
<dbReference type="KEGG" id="mpp:MICPUCDRAFT_53750"/>
<dbReference type="EMBL" id="GG663750">
    <property type="protein sequence ID" value="EEH51549.1"/>
    <property type="molecule type" value="Genomic_DNA"/>
</dbReference>
<dbReference type="GO" id="GO:0005829">
    <property type="term" value="C:cytosol"/>
    <property type="evidence" value="ECO:0007669"/>
    <property type="project" value="TreeGrafter"/>
</dbReference>
<feature type="compositionally biased region" description="Low complexity" evidence="3">
    <location>
        <begin position="354"/>
        <end position="386"/>
    </location>
</feature>
<dbReference type="eggNOG" id="KOG2209">
    <property type="taxonomic scope" value="Eukaryota"/>
</dbReference>
<feature type="region of interest" description="Disordered" evidence="3">
    <location>
        <begin position="1207"/>
        <end position="1256"/>
    </location>
</feature>
<feature type="region of interest" description="Disordered" evidence="3">
    <location>
        <begin position="687"/>
        <end position="751"/>
    </location>
</feature>
<dbReference type="Gene3D" id="3.30.70.3490">
    <property type="match status" value="1"/>
</dbReference>
<sequence>MRRRSTDGGWSSPSAPPPTTTRDDTPPNQRRAAAATPPSSPPRASLDGGERRASGGGVASNDGTSNNNNGHGAASASEKGRELARDAERVSKVVIAQVKQRGRDLGSKIKAAWKTTEREASALFVSPPSSPSPKSQQQQRSHRPRDGDDGEDGIGGARRDRDDASIRRRGGAAEKESGVDERERERDASRGGRAGSGSSRPAGGVQRAVAENLRRLARFPHRDESDPPEGYVNLWVNNFQRWQTRWLNASSTPGVLLVHRKSTKLGRATKIDLVGASVVFPSRSNQREFVVVAGDMLYKMRALRPGGREKWAAVIRDSASALERAAAIVKDRENERAAAAAARASEGGGGGGATATATAGAKKLGATRVDPPGGRPSRSSSSAPLDVHVAHSAPPVVRAAPPPSTPPPAADAATAEALRATLEKAWFEPTLAARAAAAECARDVKTGITRLAESLGVKVSGGEDDGSETAVTTALRGVEDAFTYALDAAIGKCVELETTNASLRRKLRCVLLLTKVFTHPSVSTFDRVPFQLTGGLFSYTGTALVSRANEQLAIVAAECAPKNGVATTRGVGAPGDGGGRGDGAAAGVSQKSEDVVVVTPGRASAFARALALRDDERARGPEGPGGVDSSESDASSDYGSVASFISAAASLSFGGGGGGAGDERETPEYIAAVEVMNKHDYVVSEGTAADGERGDELVEGVASPTPGGGADAAASLIFVGGGGDDDDDDGGGDDDDDAAADDDAADDDDVDDDDAAMAAFIPRTRLPAPAPLNQSFSLWSVLRQAMGKDLNRISMPASINQPLSILQRAVEDFEYLQLLYDAIDYPAGVNRMAALCGFALSSYASWFARPRKPFAPTLGETYDWTSPDGRTRVLVEQLVYDPPVAAWHVEGMSPRGEPFVVSGDLAGVSKFWGQYLEVNFQGAAHLTLPRTNETYSWSKASMHVHGLVSGQIWIDMVGDVAVFAHATGEKAKLRLAKASGKGGSGKARRGRVEGEIFDADGRVAATVDGCVLSEVRVHADEAYERRAVAEEAAVAEAEAVAGGGAPQRRRTRLHPLDVKWRGTGEGGGDALPLFAFAGFADDAARQYGFTPFAIALNELTPEQYRNLPPTDSRLRPDMRALEDGDVELASEMKRRVEGINRSSAAARKAKDEKYRPAWFARSESSGGGVRVNFAEHGAALWTYAGGYWEQREGGRWDRDATRGRDVFGLQRHLTTPTTRKSHAPRRSADGAPRIEASAEKKRDDDAEDEGEEKNAA</sequence>
<dbReference type="GO" id="GO:0016020">
    <property type="term" value="C:membrane"/>
    <property type="evidence" value="ECO:0007669"/>
    <property type="project" value="TreeGrafter"/>
</dbReference>
<dbReference type="RefSeq" id="XP_003063927.1">
    <property type="nucleotide sequence ID" value="XM_003063881.1"/>
</dbReference>
<feature type="region of interest" description="Disordered" evidence="3">
    <location>
        <begin position="1"/>
        <end position="88"/>
    </location>
</feature>